<feature type="disulfide bond" evidence="6">
    <location>
        <begin position="529"/>
        <end position="538"/>
    </location>
</feature>
<dbReference type="Pfam" id="PF07645">
    <property type="entry name" value="EGF_CA"/>
    <property type="match status" value="5"/>
</dbReference>
<dbReference type="Pfam" id="PF12661">
    <property type="entry name" value="hEGF"/>
    <property type="match status" value="1"/>
</dbReference>
<dbReference type="Pfam" id="PF14670">
    <property type="entry name" value="FXa_inhibition"/>
    <property type="match status" value="2"/>
</dbReference>
<dbReference type="InterPro" id="IPR000152">
    <property type="entry name" value="EGF-type_Asp/Asn_hydroxyl_site"/>
</dbReference>
<dbReference type="EMBL" id="SUNJ01009690">
    <property type="protein sequence ID" value="TPP60224.1"/>
    <property type="molecule type" value="Genomic_DNA"/>
</dbReference>
<feature type="chain" id="PRO_5021200080" evidence="8">
    <location>
        <begin position="32"/>
        <end position="1011"/>
    </location>
</feature>
<feature type="disulfide bond" evidence="6">
    <location>
        <begin position="620"/>
        <end position="629"/>
    </location>
</feature>
<accession>A0A504YGD5</accession>
<feature type="domain" description="EGF-like" evidence="9">
    <location>
        <begin position="430"/>
        <end position="463"/>
    </location>
</feature>
<dbReference type="PROSITE" id="PS00010">
    <property type="entry name" value="ASX_HYDROXYL"/>
    <property type="match status" value="3"/>
</dbReference>
<feature type="disulfide bond" evidence="6">
    <location>
        <begin position="677"/>
        <end position="687"/>
    </location>
</feature>
<gene>
    <name evidence="10" type="ORF">FGIG_00767</name>
</gene>
<keyword evidence="5" id="KW-0325">Glycoprotein</keyword>
<feature type="domain" description="EGF-like" evidence="9">
    <location>
        <begin position="861"/>
        <end position="903"/>
    </location>
</feature>
<evidence type="ECO:0000256" key="8">
    <source>
        <dbReference type="SAM" id="SignalP"/>
    </source>
</evidence>
<dbReference type="Gene3D" id="2.10.25.10">
    <property type="entry name" value="Laminin"/>
    <property type="match status" value="11"/>
</dbReference>
<dbReference type="InterPro" id="IPR001881">
    <property type="entry name" value="EGF-like_Ca-bd_dom"/>
</dbReference>
<feature type="domain" description="EGF-like" evidence="9">
    <location>
        <begin position="707"/>
        <end position="747"/>
    </location>
</feature>
<keyword evidence="3" id="KW-0677">Repeat</keyword>
<feature type="disulfide bond" evidence="6">
    <location>
        <begin position="340"/>
        <end position="350"/>
    </location>
</feature>
<dbReference type="FunFam" id="2.10.25.10:FF:000010">
    <property type="entry name" value="Pro-epidermal growth factor"/>
    <property type="match status" value="1"/>
</dbReference>
<dbReference type="SUPFAM" id="SSF57184">
    <property type="entry name" value="Growth factor receptor domain"/>
    <property type="match status" value="3"/>
</dbReference>
<evidence type="ECO:0000256" key="7">
    <source>
        <dbReference type="SAM" id="MobiDB-lite"/>
    </source>
</evidence>
<dbReference type="STRING" id="46835.A0A504YGD5"/>
<feature type="disulfide bond" evidence="6">
    <location>
        <begin position="359"/>
        <end position="368"/>
    </location>
</feature>
<feature type="region of interest" description="Disordered" evidence="7">
    <location>
        <begin position="928"/>
        <end position="947"/>
    </location>
</feature>
<feature type="domain" description="EGF-like" evidence="9">
    <location>
        <begin position="506"/>
        <end position="539"/>
    </location>
</feature>
<evidence type="ECO:0000313" key="10">
    <source>
        <dbReference type="EMBL" id="TPP60224.1"/>
    </source>
</evidence>
<dbReference type="AlphaFoldDB" id="A0A504YGD5"/>
<name>A0A504YGD5_FASGI</name>
<dbReference type="InterPro" id="IPR018097">
    <property type="entry name" value="EGF_Ca-bd_CS"/>
</dbReference>
<feature type="domain" description="EGF-like" evidence="9">
    <location>
        <begin position="827"/>
        <end position="859"/>
    </location>
</feature>
<feature type="region of interest" description="Disordered" evidence="7">
    <location>
        <begin position="976"/>
        <end position="1011"/>
    </location>
</feature>
<sequence length="1011" mass="113421">MLFRSSSGLSPFHSAFVFLCALQFQWEIVETKFGQWNERVNPYEQTNQSGTVSQSARQLRTNLWFRDGNQFRSTYDYRHYGPRKDWNSRRRASVHGSPTKTSTFNVQMDAGSIGLEEARGSLFWAPQGHHRDNQAEQWDYTRETRHLGSQRSIRMYARTESPRTKNYISEDTYPQRMIWNEQGQFWGYAPMNRHLVNDQAYGDEQLMVPYDADHAQMESDSCTPPFCIPIDCGEADTEGKKCRSNRVTLSCSGKDCDPRCSSTVQCVQNDLFTCTPGTYGPECRVLNASRCWQEHSITCAFGCTRANDTEATLRCVCNPWSTDPTHNQTCTPVQLDVFLCPRGCSARGRCDVETKQCLCHSGYSGPACERELSVCPSGLTGPECQQDIDECLSGRSGCEQRCLNEFGTFRCACNKGYEIDPQNPKRCVRVGENCHTHCPPGQGDCSVENKCVCRPGYEGQWCDRDIDECIRGLHKCDQVCVNTVGSYECRCHTGYAVSPENPHWCTPVGCEPQCVMNQGTCGPDRHCQCKPGFTGIDCSQDINECTLGSHQCEQECVNTYGSYYCTCRSGYKPSSKDPNRCGLDVCDPACTEYEGHCKGRICLNNGVCRVVGDNETQCTCPPGYEGTLCERDTDECAQNPCDHFCFNTPGSYLCACQPGYQLQSDKKTCVQDTTDLCGIGCLNGGICVAGNRCECPRGFEGERCEKEQNPCHYTNECEHLCIPNRNGTFRCDCRPGYQLSPDGRSCTTSLGCLGGCENGGQCFRGRCLCRSGFQGARCELDQDECSLPTAAHGCTFQCLNTHGSYECVCPPHYRRLDDKRTCVRTPEEITCNPPCQNGGVCRENGRCECLRGYQGADCSVDVDECARLKPCDPDFAECRNTPGSFECVCRPGYRLMLDGRHCIEDSRAQHAPHLIFRGRGQKGIELASRSNQEHPYETRKRTNEPSVVTSMRRLGHVTSRRLRRKAIVPAIESPRPTVREHRTRRSPFRTKGDLGRSRTPTASFTVYRTQR</sequence>
<feature type="disulfide bond" evidence="6">
    <location>
        <begin position="831"/>
        <end position="841"/>
    </location>
</feature>
<dbReference type="OrthoDB" id="283575at2759"/>
<dbReference type="PANTHER" id="PTHR24050">
    <property type="entry name" value="PA14 DOMAIN-CONTAINING PROTEIN"/>
    <property type="match status" value="1"/>
</dbReference>
<dbReference type="InterPro" id="IPR052235">
    <property type="entry name" value="Nephronectin_domain"/>
</dbReference>
<keyword evidence="1 6" id="KW-0245">EGF-like domain</keyword>
<dbReference type="PROSITE" id="PS01187">
    <property type="entry name" value="EGF_CA"/>
    <property type="match status" value="3"/>
</dbReference>
<evidence type="ECO:0000256" key="4">
    <source>
        <dbReference type="ARBA" id="ARBA00023157"/>
    </source>
</evidence>
<reference evidence="10 11" key="1">
    <citation type="submission" date="2019-04" db="EMBL/GenBank/DDBJ databases">
        <title>Annotation for the trematode Fasciola gigantica.</title>
        <authorList>
            <person name="Choi Y.-J."/>
        </authorList>
    </citation>
    <scope>NUCLEOTIDE SEQUENCE [LARGE SCALE GENOMIC DNA]</scope>
    <source>
        <strain evidence="10">Uganda_cow_1</strain>
    </source>
</reference>
<dbReference type="SUPFAM" id="SSF57196">
    <property type="entry name" value="EGF/Laminin"/>
    <property type="match status" value="2"/>
</dbReference>
<comment type="caution">
    <text evidence="10">The sequence shown here is derived from an EMBL/GenBank/DDBJ whole genome shotgun (WGS) entry which is preliminary data.</text>
</comment>
<evidence type="ECO:0000256" key="6">
    <source>
        <dbReference type="PROSITE-ProRule" id="PRU00076"/>
    </source>
</evidence>
<dbReference type="SMART" id="SM00181">
    <property type="entry name" value="EGF"/>
    <property type="match status" value="15"/>
</dbReference>
<feature type="disulfide bond" evidence="6">
    <location>
        <begin position="695"/>
        <end position="704"/>
    </location>
</feature>
<dbReference type="InterPro" id="IPR049883">
    <property type="entry name" value="NOTCH1_EGF-like"/>
</dbReference>
<dbReference type="FunFam" id="2.10.25.10:FF:000017">
    <property type="entry name" value="latent-transforming growth factor beta-binding protein 4 isoform X1"/>
    <property type="match status" value="1"/>
</dbReference>
<dbReference type="Proteomes" id="UP000316759">
    <property type="component" value="Unassembled WGS sequence"/>
</dbReference>
<feature type="domain" description="EGF-like" evidence="9">
    <location>
        <begin position="336"/>
        <end position="369"/>
    </location>
</feature>
<feature type="domain" description="EGF-like" evidence="9">
    <location>
        <begin position="673"/>
        <end position="705"/>
    </location>
</feature>
<dbReference type="InterPro" id="IPR013032">
    <property type="entry name" value="EGF-like_CS"/>
</dbReference>
<feature type="compositionally biased region" description="Basic and acidic residues" evidence="7">
    <location>
        <begin position="931"/>
        <end position="943"/>
    </location>
</feature>
<dbReference type="CDD" id="cd00054">
    <property type="entry name" value="EGF_CA"/>
    <property type="match status" value="1"/>
</dbReference>
<protein>
    <submittedName>
        <fullName evidence="10">Neurogenic locus notch protein 3</fullName>
    </submittedName>
</protein>
<comment type="caution">
    <text evidence="6">Lacks conserved residue(s) required for the propagation of feature annotation.</text>
</comment>
<feature type="domain" description="EGF-like" evidence="9">
    <location>
        <begin position="593"/>
        <end position="630"/>
    </location>
</feature>
<proteinExistence type="predicted"/>
<feature type="compositionally biased region" description="Polar residues" evidence="7">
    <location>
        <begin position="998"/>
        <end position="1011"/>
    </location>
</feature>
<keyword evidence="2 8" id="KW-0732">Signal</keyword>
<evidence type="ECO:0000256" key="2">
    <source>
        <dbReference type="ARBA" id="ARBA00022729"/>
    </source>
</evidence>
<evidence type="ECO:0000256" key="1">
    <source>
        <dbReference type="ARBA" id="ARBA00022536"/>
    </source>
</evidence>
<dbReference type="PANTHER" id="PTHR24050:SF28">
    <property type="entry name" value="UROMODULIN-LIKE"/>
    <property type="match status" value="1"/>
</dbReference>
<feature type="signal peptide" evidence="8">
    <location>
        <begin position="1"/>
        <end position="31"/>
    </location>
</feature>
<dbReference type="PROSITE" id="PS50026">
    <property type="entry name" value="EGF_3"/>
    <property type="match status" value="9"/>
</dbReference>
<dbReference type="PROSITE" id="PS00022">
    <property type="entry name" value="EGF_1"/>
    <property type="match status" value="7"/>
</dbReference>
<dbReference type="InterPro" id="IPR000742">
    <property type="entry name" value="EGF"/>
</dbReference>
<evidence type="ECO:0000259" key="9">
    <source>
        <dbReference type="PROSITE" id="PS50026"/>
    </source>
</evidence>
<organism evidence="10 11">
    <name type="scientific">Fasciola gigantica</name>
    <name type="common">Giant liver fluke</name>
    <dbReference type="NCBI Taxonomy" id="46835"/>
    <lineage>
        <taxon>Eukaryota</taxon>
        <taxon>Metazoa</taxon>
        <taxon>Spiralia</taxon>
        <taxon>Lophotrochozoa</taxon>
        <taxon>Platyhelminthes</taxon>
        <taxon>Trematoda</taxon>
        <taxon>Digenea</taxon>
        <taxon>Plagiorchiida</taxon>
        <taxon>Echinostomata</taxon>
        <taxon>Echinostomatoidea</taxon>
        <taxon>Fasciolidae</taxon>
        <taxon>Fasciola</taxon>
    </lineage>
</organism>
<dbReference type="FunFam" id="2.10.25.10:FF:000038">
    <property type="entry name" value="Fibrillin 2"/>
    <property type="match status" value="2"/>
</dbReference>
<dbReference type="SMART" id="SM00179">
    <property type="entry name" value="EGF_CA"/>
    <property type="match status" value="8"/>
</dbReference>
<dbReference type="Pfam" id="PF00008">
    <property type="entry name" value="EGF"/>
    <property type="match status" value="1"/>
</dbReference>
<feature type="domain" description="EGF-like" evidence="9">
    <location>
        <begin position="632"/>
        <end position="670"/>
    </location>
</feature>
<feature type="disulfide bond" evidence="6">
    <location>
        <begin position="849"/>
        <end position="858"/>
    </location>
</feature>
<keyword evidence="11" id="KW-1185">Reference proteome</keyword>
<evidence type="ECO:0000256" key="3">
    <source>
        <dbReference type="ARBA" id="ARBA00022737"/>
    </source>
</evidence>
<evidence type="ECO:0000256" key="5">
    <source>
        <dbReference type="ARBA" id="ARBA00023180"/>
    </source>
</evidence>
<dbReference type="InterPro" id="IPR009030">
    <property type="entry name" value="Growth_fac_rcpt_cys_sf"/>
</dbReference>
<feature type="disulfide bond" evidence="6">
    <location>
        <begin position="453"/>
        <end position="462"/>
    </location>
</feature>
<dbReference type="GO" id="GO:0071944">
    <property type="term" value="C:cell periphery"/>
    <property type="evidence" value="ECO:0007669"/>
    <property type="project" value="UniProtKB-ARBA"/>
</dbReference>
<dbReference type="PROSITE" id="PS01186">
    <property type="entry name" value="EGF_2"/>
    <property type="match status" value="10"/>
</dbReference>
<keyword evidence="4 6" id="KW-1015">Disulfide bond</keyword>
<feature type="disulfide bond" evidence="6">
    <location>
        <begin position="711"/>
        <end position="721"/>
    </location>
</feature>
<dbReference type="GO" id="GO:0005509">
    <property type="term" value="F:calcium ion binding"/>
    <property type="evidence" value="ECO:0007669"/>
    <property type="project" value="InterPro"/>
</dbReference>
<evidence type="ECO:0000313" key="11">
    <source>
        <dbReference type="Proteomes" id="UP000316759"/>
    </source>
</evidence>